<gene>
    <name evidence="2" type="ORF">GCM10011396_26900</name>
</gene>
<comment type="caution">
    <text evidence="2">The sequence shown here is derived from an EMBL/GenBank/DDBJ whole genome shotgun (WGS) entry which is preliminary data.</text>
</comment>
<reference evidence="2" key="1">
    <citation type="journal article" date="2014" name="Int. J. Syst. Evol. Microbiol.">
        <title>Complete genome sequence of Corynebacterium casei LMG S-19264T (=DSM 44701T), isolated from a smear-ripened cheese.</title>
        <authorList>
            <consortium name="US DOE Joint Genome Institute (JGI-PGF)"/>
            <person name="Walter F."/>
            <person name="Albersmeier A."/>
            <person name="Kalinowski J."/>
            <person name="Ruckert C."/>
        </authorList>
    </citation>
    <scope>NUCLEOTIDE SEQUENCE</scope>
    <source>
        <strain evidence="2">CGMCC 1.10998</strain>
    </source>
</reference>
<dbReference type="PANTHER" id="PTHR33525">
    <property type="match status" value="1"/>
</dbReference>
<accession>A0A916UM10</accession>
<dbReference type="InterPro" id="IPR052340">
    <property type="entry name" value="RNase_Y/CdgJ"/>
</dbReference>
<name>A0A916UM10_9BURK</name>
<dbReference type="InterPro" id="IPR013976">
    <property type="entry name" value="HDOD"/>
</dbReference>
<dbReference type="AlphaFoldDB" id="A0A916UM10"/>
<dbReference type="EMBL" id="BMED01000002">
    <property type="protein sequence ID" value="GGC78349.1"/>
    <property type="molecule type" value="Genomic_DNA"/>
</dbReference>
<reference evidence="2" key="2">
    <citation type="submission" date="2020-09" db="EMBL/GenBank/DDBJ databases">
        <authorList>
            <person name="Sun Q."/>
            <person name="Zhou Y."/>
        </authorList>
    </citation>
    <scope>NUCLEOTIDE SEQUENCE</scope>
    <source>
        <strain evidence="2">CGMCC 1.10998</strain>
    </source>
</reference>
<evidence type="ECO:0000259" key="1">
    <source>
        <dbReference type="PROSITE" id="PS51833"/>
    </source>
</evidence>
<evidence type="ECO:0000313" key="3">
    <source>
        <dbReference type="Proteomes" id="UP000637423"/>
    </source>
</evidence>
<dbReference type="RefSeq" id="WP_229751094.1">
    <property type="nucleotide sequence ID" value="NZ_BMED01000002.1"/>
</dbReference>
<dbReference type="Pfam" id="PF08668">
    <property type="entry name" value="HDOD"/>
    <property type="match status" value="1"/>
</dbReference>
<dbReference type="SUPFAM" id="SSF109604">
    <property type="entry name" value="HD-domain/PDEase-like"/>
    <property type="match status" value="1"/>
</dbReference>
<feature type="domain" description="HDOD" evidence="1">
    <location>
        <begin position="6"/>
        <end position="198"/>
    </location>
</feature>
<dbReference type="Proteomes" id="UP000637423">
    <property type="component" value="Unassembled WGS sequence"/>
</dbReference>
<evidence type="ECO:0000313" key="2">
    <source>
        <dbReference type="EMBL" id="GGC78349.1"/>
    </source>
</evidence>
<dbReference type="PANTHER" id="PTHR33525:SF6">
    <property type="entry name" value="HDOD DOMAIN-CONTAINING PROTEIN"/>
    <property type="match status" value="1"/>
</dbReference>
<protein>
    <recommendedName>
        <fullName evidence="1">HDOD domain-containing protein</fullName>
    </recommendedName>
</protein>
<dbReference type="Gene3D" id="1.10.3210.10">
    <property type="entry name" value="Hypothetical protein af1432"/>
    <property type="match status" value="1"/>
</dbReference>
<proteinExistence type="predicted"/>
<sequence length="269" mass="30078">MKTIRIPPRPSLLADVQQELSARDPDPRKLAKIIAHDVSLAASLMKLTNSSFFGLRLKASSVEHAVDLLGLNQCSLLLTGIIARQTISQGGASMARFWDFSTKRAQAMAYLARQMRACPTDLAHTFGLFCDIGVPLLMEKFPDYSKSMEKASRDFINSITDLEDLRFNANHAAVGSLLARTWGLPNEVSLAILLQHDYRSLQDRATEDSVRTLIALSLLAEYAIHKYHGEDVFAEWEKGGDIACHFLGLSQHEVEDRFEELHEMFNSTN</sequence>
<keyword evidence="3" id="KW-1185">Reference proteome</keyword>
<organism evidence="2 3">
    <name type="scientific">Undibacterium terreum</name>
    <dbReference type="NCBI Taxonomy" id="1224302"/>
    <lineage>
        <taxon>Bacteria</taxon>
        <taxon>Pseudomonadati</taxon>
        <taxon>Pseudomonadota</taxon>
        <taxon>Betaproteobacteria</taxon>
        <taxon>Burkholderiales</taxon>
        <taxon>Oxalobacteraceae</taxon>
        <taxon>Undibacterium</taxon>
    </lineage>
</organism>
<dbReference type="PROSITE" id="PS51833">
    <property type="entry name" value="HDOD"/>
    <property type="match status" value="1"/>
</dbReference>